<accession>A0A5A9ZUY7</accession>
<keyword evidence="3" id="KW-1185">Reference proteome</keyword>
<name>A0A5A9ZUY7_9RHOB</name>
<dbReference type="Gene3D" id="3.30.70.100">
    <property type="match status" value="1"/>
</dbReference>
<dbReference type="PANTHER" id="PTHR40257:SF1">
    <property type="entry name" value="DUF1330 DOMAIN-CONTAINING PROTEIN"/>
    <property type="match status" value="1"/>
</dbReference>
<dbReference type="SUPFAM" id="SSF54909">
    <property type="entry name" value="Dimeric alpha+beta barrel"/>
    <property type="match status" value="1"/>
</dbReference>
<protein>
    <submittedName>
        <fullName evidence="2">DUF1330 domain-containing protein</fullName>
    </submittedName>
</protein>
<sequence length="139" mass="15744">MDHVGFSGEQFRGFRDVPRKGAIHMLNLVKLREKAEYADGREATGAEAYAAYGRETAHILERLGGRIVWRGKMEFMLIGPQEGENWDHCFIAEYPDADAFVSMIKDPEYRAAMEHRQAAVLDSRLIRMEPLPVGEDFGG</sequence>
<evidence type="ECO:0000313" key="3">
    <source>
        <dbReference type="Proteomes" id="UP000325291"/>
    </source>
</evidence>
<gene>
    <name evidence="2" type="ORF">FLO80_00775</name>
</gene>
<dbReference type="InterPro" id="IPR011008">
    <property type="entry name" value="Dimeric_a/b-barrel"/>
</dbReference>
<dbReference type="Proteomes" id="UP000325291">
    <property type="component" value="Unassembled WGS sequence"/>
</dbReference>
<dbReference type="AlphaFoldDB" id="A0A5A9ZUY7"/>
<evidence type="ECO:0000259" key="1">
    <source>
        <dbReference type="Pfam" id="PF07045"/>
    </source>
</evidence>
<dbReference type="PANTHER" id="PTHR40257">
    <property type="match status" value="1"/>
</dbReference>
<comment type="caution">
    <text evidence="2">The sequence shown here is derived from an EMBL/GenBank/DDBJ whole genome shotgun (WGS) entry which is preliminary data.</text>
</comment>
<reference evidence="2 3" key="1">
    <citation type="submission" date="2019-07" db="EMBL/GenBank/DDBJ databases">
        <title>Aquicoccus porphyridii gen. nov., sp. nov., isolated from a small marine red alga, Porphyridium marinum.</title>
        <authorList>
            <person name="Liu L."/>
        </authorList>
    </citation>
    <scope>NUCLEOTIDE SEQUENCE [LARGE SCALE GENOMIC DNA]</scope>
    <source>
        <strain evidence="2 3">L1 8-17</strain>
    </source>
</reference>
<evidence type="ECO:0000313" key="2">
    <source>
        <dbReference type="EMBL" id="KAA0920742.1"/>
    </source>
</evidence>
<feature type="domain" description="DUF1330" evidence="1">
    <location>
        <begin position="44"/>
        <end position="120"/>
    </location>
</feature>
<dbReference type="Pfam" id="PF07045">
    <property type="entry name" value="DUF1330"/>
    <property type="match status" value="1"/>
</dbReference>
<dbReference type="InterPro" id="IPR010753">
    <property type="entry name" value="DUF1330"/>
</dbReference>
<proteinExistence type="predicted"/>
<dbReference type="EMBL" id="VINQ01000001">
    <property type="protein sequence ID" value="KAA0920742.1"/>
    <property type="molecule type" value="Genomic_DNA"/>
</dbReference>
<dbReference type="RefSeq" id="WP_111362224.1">
    <property type="nucleotide sequence ID" value="NZ_VINQ01000001.1"/>
</dbReference>
<organism evidence="2 3">
    <name type="scientific">Aquicoccus porphyridii</name>
    <dbReference type="NCBI Taxonomy" id="1852029"/>
    <lineage>
        <taxon>Bacteria</taxon>
        <taxon>Pseudomonadati</taxon>
        <taxon>Pseudomonadota</taxon>
        <taxon>Alphaproteobacteria</taxon>
        <taxon>Rhodobacterales</taxon>
        <taxon>Paracoccaceae</taxon>
        <taxon>Aquicoccus</taxon>
    </lineage>
</organism>